<keyword evidence="5" id="KW-1185">Reference proteome</keyword>
<dbReference type="Pfam" id="PF00535">
    <property type="entry name" value="Glycos_transf_2"/>
    <property type="match status" value="1"/>
</dbReference>
<keyword evidence="1" id="KW-1015">Disulfide bond</keyword>
<evidence type="ECO:0000313" key="5">
    <source>
        <dbReference type="Proteomes" id="UP000283509"/>
    </source>
</evidence>
<accession>A0A423U0K7</accession>
<reference evidence="4 5" key="1">
    <citation type="submission" date="2018-04" db="EMBL/GenBank/DDBJ databases">
        <authorList>
            <person name="Zhang X."/>
            <person name="Yuan J."/>
            <person name="Li F."/>
            <person name="Xiang J."/>
        </authorList>
    </citation>
    <scope>NUCLEOTIDE SEQUENCE [LARGE SCALE GENOMIC DNA]</scope>
    <source>
        <tissue evidence="4">Muscle</tissue>
    </source>
</reference>
<protein>
    <submittedName>
        <fullName evidence="4">N-acetyl galactosaminyl transferase 6</fullName>
    </submittedName>
</protein>
<feature type="domain" description="Glycosyltransferase 2-like" evidence="3">
    <location>
        <begin position="94"/>
        <end position="278"/>
    </location>
</feature>
<dbReference type="GO" id="GO:0004653">
    <property type="term" value="F:polypeptide N-acetylgalactosaminyltransferase activity"/>
    <property type="evidence" value="ECO:0007669"/>
    <property type="project" value="TreeGrafter"/>
</dbReference>
<sequence length="298" mass="33612">MFPESGVVPGGAQPLKDWHNLTQERLDRLRSGPGEHGAPHHLTAGREKERDALFETNGFNALLSDDLALDRSLKDIRHPKCQEKRYAAALPTVSVVIPFFEEHWTTLLRTVVSVANRSPKHLLKQIILVDDGSTMKAFLKEPLETWLAEHVPIAQVVRLPERRGLITARQEGAKKVTADVIVVLDSHCEVMINWLPPLLDPIVRNPRTAVCPLIDVINKDTFAYSPQDNGGRGAFDWRLYYKRLPLPPEDEARLPEPFENPVMNGGLFAISRKFFWELGGYDPGLAIWGGEQYDLSFK</sequence>
<evidence type="ECO:0000256" key="1">
    <source>
        <dbReference type="ARBA" id="ARBA00023157"/>
    </source>
</evidence>
<dbReference type="Proteomes" id="UP000283509">
    <property type="component" value="Unassembled WGS sequence"/>
</dbReference>
<dbReference type="GO" id="GO:0006493">
    <property type="term" value="P:protein O-linked glycosylation"/>
    <property type="evidence" value="ECO:0007669"/>
    <property type="project" value="TreeGrafter"/>
</dbReference>
<gene>
    <name evidence="4" type="ORF">C7M84_024589</name>
</gene>
<proteinExistence type="predicted"/>
<evidence type="ECO:0000313" key="4">
    <source>
        <dbReference type="EMBL" id="ROT82243.1"/>
    </source>
</evidence>
<keyword evidence="2" id="KW-0325">Glycoprotein</keyword>
<dbReference type="OrthoDB" id="9982049at2759"/>
<comment type="caution">
    <text evidence="4">The sequence shown here is derived from an EMBL/GenBank/DDBJ whole genome shotgun (WGS) entry which is preliminary data.</text>
</comment>
<dbReference type="InterPro" id="IPR001173">
    <property type="entry name" value="Glyco_trans_2-like"/>
</dbReference>
<dbReference type="SUPFAM" id="SSF53448">
    <property type="entry name" value="Nucleotide-diphospho-sugar transferases"/>
    <property type="match status" value="1"/>
</dbReference>
<dbReference type="InterPro" id="IPR029044">
    <property type="entry name" value="Nucleotide-diphossugar_trans"/>
</dbReference>
<dbReference type="PANTHER" id="PTHR11675">
    <property type="entry name" value="N-ACETYLGALACTOSAMINYLTRANSFERASE"/>
    <property type="match status" value="1"/>
</dbReference>
<dbReference type="EMBL" id="QCYY01000854">
    <property type="protein sequence ID" value="ROT82243.1"/>
    <property type="molecule type" value="Genomic_DNA"/>
</dbReference>
<name>A0A423U0K7_PENVA</name>
<reference evidence="4 5" key="2">
    <citation type="submission" date="2019-01" db="EMBL/GenBank/DDBJ databases">
        <title>The decoding of complex shrimp genome reveals the adaptation for benthos swimmer, frequently molting mechanism and breeding impact on genome.</title>
        <authorList>
            <person name="Sun Y."/>
            <person name="Gao Y."/>
            <person name="Yu Y."/>
        </authorList>
    </citation>
    <scope>NUCLEOTIDE SEQUENCE [LARGE SCALE GENOMIC DNA]</scope>
    <source>
        <tissue evidence="4">Muscle</tissue>
    </source>
</reference>
<dbReference type="GO" id="GO:0005794">
    <property type="term" value="C:Golgi apparatus"/>
    <property type="evidence" value="ECO:0007669"/>
    <property type="project" value="TreeGrafter"/>
</dbReference>
<dbReference type="AlphaFoldDB" id="A0A423U0K7"/>
<dbReference type="Gene3D" id="3.90.550.10">
    <property type="entry name" value="Spore Coat Polysaccharide Biosynthesis Protein SpsA, Chain A"/>
    <property type="match status" value="1"/>
</dbReference>
<organism evidence="4 5">
    <name type="scientific">Penaeus vannamei</name>
    <name type="common">Whiteleg shrimp</name>
    <name type="synonym">Litopenaeus vannamei</name>
    <dbReference type="NCBI Taxonomy" id="6689"/>
    <lineage>
        <taxon>Eukaryota</taxon>
        <taxon>Metazoa</taxon>
        <taxon>Ecdysozoa</taxon>
        <taxon>Arthropoda</taxon>
        <taxon>Crustacea</taxon>
        <taxon>Multicrustacea</taxon>
        <taxon>Malacostraca</taxon>
        <taxon>Eumalacostraca</taxon>
        <taxon>Eucarida</taxon>
        <taxon>Decapoda</taxon>
        <taxon>Dendrobranchiata</taxon>
        <taxon>Penaeoidea</taxon>
        <taxon>Penaeidae</taxon>
        <taxon>Penaeus</taxon>
    </lineage>
</organism>
<evidence type="ECO:0000256" key="2">
    <source>
        <dbReference type="ARBA" id="ARBA00023180"/>
    </source>
</evidence>
<evidence type="ECO:0000259" key="3">
    <source>
        <dbReference type="Pfam" id="PF00535"/>
    </source>
</evidence>
<feature type="non-terminal residue" evidence="4">
    <location>
        <position position="298"/>
    </location>
</feature>
<dbReference type="PANTHER" id="PTHR11675:SF134">
    <property type="entry name" value="N-ACETYLGALACTOSAMINYLTRANSFERASE 4-RELATED"/>
    <property type="match status" value="1"/>
</dbReference>
<dbReference type="STRING" id="6689.A0A423U0K7"/>
<keyword evidence="4" id="KW-0808">Transferase</keyword>